<dbReference type="EC" id="1.13.11.79" evidence="2"/>
<dbReference type="RefSeq" id="WP_244377567.1">
    <property type="nucleotide sequence ID" value="NZ_CP083239.1"/>
</dbReference>
<gene>
    <name evidence="2" type="primary">bluB</name>
    <name evidence="2" type="ORF">K9D25_19585</name>
</gene>
<reference evidence="2" key="1">
    <citation type="submission" date="2021-09" db="EMBL/GenBank/DDBJ databases">
        <title>Network and meta-omics reveal the key degrader and cooperation patterns in an efficient 1,4-dioxane-degrading microbial community.</title>
        <authorList>
            <person name="Dai C."/>
        </authorList>
    </citation>
    <scope>NUCLEOTIDE SEQUENCE</scope>
    <source>
        <strain evidence="2">ZM13</strain>
    </source>
</reference>
<dbReference type="EMBL" id="CP083239">
    <property type="protein sequence ID" value="UOK70884.1"/>
    <property type="molecule type" value="Genomic_DNA"/>
</dbReference>
<evidence type="ECO:0000313" key="2">
    <source>
        <dbReference type="EMBL" id="UOK70884.1"/>
    </source>
</evidence>
<dbReference type="InterPro" id="IPR050627">
    <property type="entry name" value="Nitroreductase/BluB"/>
</dbReference>
<protein>
    <submittedName>
        <fullName evidence="2">5,6-dimethylbenzimidazole synthase</fullName>
        <ecNumber evidence="2">1.13.11.79</ecNumber>
    </submittedName>
</protein>
<accession>A0A9E7CWF7</accession>
<organism evidence="2 3">
    <name type="scientific">Ancylobacter polymorphus</name>
    <dbReference type="NCBI Taxonomy" id="223390"/>
    <lineage>
        <taxon>Bacteria</taxon>
        <taxon>Pseudomonadati</taxon>
        <taxon>Pseudomonadota</taxon>
        <taxon>Alphaproteobacteria</taxon>
        <taxon>Hyphomicrobiales</taxon>
        <taxon>Xanthobacteraceae</taxon>
        <taxon>Ancylobacter</taxon>
    </lineage>
</organism>
<dbReference type="InterPro" id="IPR029479">
    <property type="entry name" value="Nitroreductase"/>
</dbReference>
<dbReference type="InterPro" id="IPR000415">
    <property type="entry name" value="Nitroreductase-like"/>
</dbReference>
<dbReference type="PANTHER" id="PTHR23026">
    <property type="entry name" value="NADPH NITROREDUCTASE"/>
    <property type="match status" value="1"/>
</dbReference>
<dbReference type="Gene3D" id="3.40.109.10">
    <property type="entry name" value="NADH Oxidase"/>
    <property type="match status" value="1"/>
</dbReference>
<sequence>MEARKEAPLATPLNASAATPPDFDAAFRDLLDTLFAWRRDVRCFRTDPLDEETVRALLATACRAPSVGYSQPWRLVRVRDCGRRAAIRALFETANAQALAQQPEERASLYARLKLAGLDDAPEHLAVFVEPDPATGHGLGRATMPETVAYSAVLAIHTLWLAAAARGIGVGWVSILDPQAVGAALDVPAHWQLVGYLCLGYAAEASPVPELERAGWERRQPLAALLVER</sequence>
<keyword evidence="2" id="KW-0560">Oxidoreductase</keyword>
<name>A0A9E7CWF7_9HYPH</name>
<feature type="domain" description="Nitroreductase" evidence="1">
    <location>
        <begin position="36"/>
        <end position="201"/>
    </location>
</feature>
<dbReference type="InterPro" id="IPR012825">
    <property type="entry name" value="BluB"/>
</dbReference>
<dbReference type="NCBIfam" id="TIGR02476">
    <property type="entry name" value="BluB"/>
    <property type="match status" value="1"/>
</dbReference>
<dbReference type="KEGG" id="apol:K9D25_19585"/>
<dbReference type="PANTHER" id="PTHR23026:SF123">
    <property type="entry name" value="NAD(P)H NITROREDUCTASE RV3131-RELATED"/>
    <property type="match status" value="1"/>
</dbReference>
<dbReference type="SUPFAM" id="SSF55469">
    <property type="entry name" value="FMN-dependent nitroreductase-like"/>
    <property type="match status" value="1"/>
</dbReference>
<dbReference type="GO" id="GO:0102919">
    <property type="term" value="F:5,6-dimethylbenzimidazole synthase activity"/>
    <property type="evidence" value="ECO:0007669"/>
    <property type="project" value="UniProtKB-EC"/>
</dbReference>
<evidence type="ECO:0000313" key="3">
    <source>
        <dbReference type="Proteomes" id="UP000831684"/>
    </source>
</evidence>
<evidence type="ECO:0000259" key="1">
    <source>
        <dbReference type="Pfam" id="PF00881"/>
    </source>
</evidence>
<dbReference type="AlphaFoldDB" id="A0A9E7CWF7"/>
<dbReference type="Proteomes" id="UP000831684">
    <property type="component" value="Chromosome"/>
</dbReference>
<dbReference type="Pfam" id="PF00881">
    <property type="entry name" value="Nitroreductase"/>
    <property type="match status" value="1"/>
</dbReference>
<proteinExistence type="predicted"/>